<dbReference type="Gramene" id="MELO3C013138.2.1">
    <property type="protein sequence ID" value="MELO3C013138.2.1"/>
    <property type="gene ID" value="MELO3C013138.2"/>
</dbReference>
<sequence length="83" mass="9378">MTTLYNRDPYQITLVTHELHSTCSKTQTRLDLLRFCVTLLQDLATEIHSAPASLAHICSALVTPCYGILQLRSTLRTFSTREP</sequence>
<dbReference type="EnsemblPlants" id="MELO3C013138.2.1">
    <property type="protein sequence ID" value="MELO3C013138.2.1"/>
    <property type="gene ID" value="MELO3C013138.2"/>
</dbReference>
<accession>A0A9I9D4V2</accession>
<evidence type="ECO:0000313" key="1">
    <source>
        <dbReference type="EnsemblPlants" id="MELO3C013138.2.1"/>
    </source>
</evidence>
<name>A0A9I9D4V2_CUCME</name>
<proteinExistence type="predicted"/>
<dbReference type="AlphaFoldDB" id="A0A9I9D4V2"/>
<protein>
    <submittedName>
        <fullName evidence="1">Uncharacterized protein</fullName>
    </submittedName>
</protein>
<organism evidence="1">
    <name type="scientific">Cucumis melo</name>
    <name type="common">Muskmelon</name>
    <dbReference type="NCBI Taxonomy" id="3656"/>
    <lineage>
        <taxon>Eukaryota</taxon>
        <taxon>Viridiplantae</taxon>
        <taxon>Streptophyta</taxon>
        <taxon>Embryophyta</taxon>
        <taxon>Tracheophyta</taxon>
        <taxon>Spermatophyta</taxon>
        <taxon>Magnoliopsida</taxon>
        <taxon>eudicotyledons</taxon>
        <taxon>Gunneridae</taxon>
        <taxon>Pentapetalae</taxon>
        <taxon>rosids</taxon>
        <taxon>fabids</taxon>
        <taxon>Cucurbitales</taxon>
        <taxon>Cucurbitaceae</taxon>
        <taxon>Benincaseae</taxon>
        <taxon>Cucumis</taxon>
    </lineage>
</organism>
<reference evidence="1" key="1">
    <citation type="submission" date="2023-03" db="UniProtKB">
        <authorList>
            <consortium name="EnsemblPlants"/>
        </authorList>
    </citation>
    <scope>IDENTIFICATION</scope>
</reference>